<accession>A0A673JLP6</accession>
<dbReference type="FunFam" id="3.40.1080.10:FF:000002">
    <property type="entry name" value="Succinyl-CoA:3-ketoacid-coenzyme A transferase, mitochondrial"/>
    <property type="match status" value="1"/>
</dbReference>
<comment type="function">
    <text evidence="7">Key enzyme for ketone body catabolism. Transfers the CoA moiety from succinate to acetoacetate. Formation of the enzyme-CoA intermediate proceeds via an unstable anhydride species formed between the carboxylate groups of the enzyme and substrate.</text>
</comment>
<protein>
    <recommendedName>
        <fullName evidence="7">Succinyl-CoA:3-ketoacid-coenzyme A transferase</fullName>
        <ecNumber evidence="7">2.8.3.5</ecNumber>
    </recommendedName>
</protein>
<dbReference type="UniPathway" id="UPA00929">
    <property type="reaction ID" value="UER00894"/>
</dbReference>
<organism evidence="10 11">
    <name type="scientific">Sinocyclocheilus rhinocerous</name>
    <dbReference type="NCBI Taxonomy" id="307959"/>
    <lineage>
        <taxon>Eukaryota</taxon>
        <taxon>Metazoa</taxon>
        <taxon>Chordata</taxon>
        <taxon>Craniata</taxon>
        <taxon>Vertebrata</taxon>
        <taxon>Euteleostomi</taxon>
        <taxon>Actinopterygii</taxon>
        <taxon>Neopterygii</taxon>
        <taxon>Teleostei</taxon>
        <taxon>Ostariophysi</taxon>
        <taxon>Cypriniformes</taxon>
        <taxon>Cyprinidae</taxon>
        <taxon>Cyprininae</taxon>
        <taxon>Sinocyclocheilus</taxon>
    </lineage>
</organism>
<comment type="subcellular location">
    <subcellularLocation>
        <location evidence="1">Mitochondrion</location>
    </subcellularLocation>
</comment>
<evidence type="ECO:0000256" key="1">
    <source>
        <dbReference type="ARBA" id="ARBA00004173"/>
    </source>
</evidence>
<dbReference type="SUPFAM" id="SSF100950">
    <property type="entry name" value="NagB/RpiA/CoA transferase-like"/>
    <property type="match status" value="2"/>
</dbReference>
<evidence type="ECO:0000256" key="6">
    <source>
        <dbReference type="ARBA" id="ARBA00023128"/>
    </source>
</evidence>
<comment type="catalytic activity">
    <reaction evidence="7">
        <text>a 3-oxo acid + succinyl-CoA = a 3-oxoacyl-CoA + succinate</text>
        <dbReference type="Rhea" id="RHEA:24564"/>
        <dbReference type="ChEBI" id="CHEBI:30031"/>
        <dbReference type="ChEBI" id="CHEBI:35973"/>
        <dbReference type="ChEBI" id="CHEBI:57292"/>
        <dbReference type="ChEBI" id="CHEBI:90726"/>
        <dbReference type="EC" id="2.8.3.5"/>
    </reaction>
</comment>
<dbReference type="PROSITE" id="PS01273">
    <property type="entry name" value="COA_TRANSF_1"/>
    <property type="match status" value="1"/>
</dbReference>
<dbReference type="PROSITE" id="PS01274">
    <property type="entry name" value="COA_TRANSF_2"/>
    <property type="match status" value="1"/>
</dbReference>
<dbReference type="Ensembl" id="ENSSRHT00000054243.1">
    <property type="protein sequence ID" value="ENSSRHP00000052762.1"/>
    <property type="gene ID" value="ENSSRHG00000026554.1"/>
</dbReference>
<dbReference type="SMART" id="SM00882">
    <property type="entry name" value="CoA_trans"/>
    <property type="match status" value="2"/>
</dbReference>
<dbReference type="GO" id="GO:0046952">
    <property type="term" value="P:ketone body catabolic process"/>
    <property type="evidence" value="ECO:0007669"/>
    <property type="project" value="InterPro"/>
</dbReference>
<dbReference type="GO" id="GO:0008260">
    <property type="term" value="F:succinyl-CoA:3-oxo-acid CoA-transferase activity"/>
    <property type="evidence" value="ECO:0007669"/>
    <property type="project" value="UniProtKB-EC"/>
</dbReference>
<dbReference type="InterPro" id="IPR004164">
    <property type="entry name" value="CoA_transf_AS"/>
</dbReference>
<evidence type="ECO:0000256" key="9">
    <source>
        <dbReference type="SAM" id="Phobius"/>
    </source>
</evidence>
<dbReference type="InterPro" id="IPR012792">
    <property type="entry name" value="3-oxoacid_CoA-transf_A"/>
</dbReference>
<dbReference type="EC" id="2.8.3.5" evidence="7"/>
<keyword evidence="5" id="KW-0809">Transit peptide</keyword>
<evidence type="ECO:0000313" key="10">
    <source>
        <dbReference type="Ensembl" id="ENSSRHP00000052762.1"/>
    </source>
</evidence>
<comment type="pathway">
    <text evidence="2 7">Ketone metabolism; succinyl-CoA degradation; acetoacetyl-CoA from succinyl-CoA: step 1/1.</text>
</comment>
<evidence type="ECO:0000256" key="5">
    <source>
        <dbReference type="ARBA" id="ARBA00022946"/>
    </source>
</evidence>
<sequence>FYSDPTEAVRDIPNGAMLLVGGFGLCGIPENLISGLLKTGVKDITAVSNNAGVDNFGLGMLLKTKQIKRIISSYVGENAEFERQYLSGELELELTPQGTLAERIRAGGAGIPAFFTPTGYGTLIQEGGSPIKYNKVGSIAIASESREVREFNGRHYVMEKAIRGDFALIKAWKCDKAGNLIFRKTTRNFNQPMCKAAKVTIVEVEEIVDIGSFGPEDIHIPSIYVDRVVQGASYEKRIEKRLVQSSKEEKPKVKQDSDITRERIIRRAALEFEDGMYANLGIGIPMLASNYISPEITVHLQSENGILGLVTLFLVCELRNVRLFRQMLWNIFVLIPLCFFHFNFFTFYTLLFRGHIDLTMLGAMQVSKYGDLANWMIPGGKHKILEKCTLPLTGKQCVDRIITEKVSKTLNLLTPCIFFKDSKMCVVACSRQCLMSIRTRV</sequence>
<dbReference type="InterPro" id="IPR004163">
    <property type="entry name" value="CoA_transf_BS"/>
</dbReference>
<dbReference type="PANTHER" id="PTHR13707:SF23">
    <property type="entry name" value="SUCCINYL-COA:3-KETOACID-COENZYME A TRANSFERASE"/>
    <property type="match status" value="1"/>
</dbReference>
<evidence type="ECO:0000256" key="7">
    <source>
        <dbReference type="PIRNR" id="PIRNR000858"/>
    </source>
</evidence>
<keyword evidence="6 7" id="KW-0496">Mitochondrion</keyword>
<keyword evidence="9" id="KW-0812">Transmembrane</keyword>
<dbReference type="AlphaFoldDB" id="A0A673JLP6"/>
<keyword evidence="11" id="KW-1185">Reference proteome</keyword>
<evidence type="ECO:0000256" key="3">
    <source>
        <dbReference type="ARBA" id="ARBA00007154"/>
    </source>
</evidence>
<dbReference type="Pfam" id="PF01144">
    <property type="entry name" value="CoA_trans"/>
    <property type="match status" value="2"/>
</dbReference>
<dbReference type="InterPro" id="IPR014388">
    <property type="entry name" value="3-oxoacid_CoA-transferase"/>
</dbReference>
<dbReference type="PANTHER" id="PTHR13707">
    <property type="entry name" value="KETOACID-COENZYME A TRANSFERASE"/>
    <property type="match status" value="1"/>
</dbReference>
<keyword evidence="9" id="KW-0472">Membrane</keyword>
<dbReference type="InterPro" id="IPR004165">
    <property type="entry name" value="CoA_trans_fam_I"/>
</dbReference>
<reference evidence="10" key="2">
    <citation type="submission" date="2025-09" db="UniProtKB">
        <authorList>
            <consortium name="Ensembl"/>
        </authorList>
    </citation>
    <scope>IDENTIFICATION</scope>
</reference>
<keyword evidence="4 7" id="KW-0808">Transferase</keyword>
<evidence type="ECO:0000256" key="2">
    <source>
        <dbReference type="ARBA" id="ARBA00004753"/>
    </source>
</evidence>
<feature type="transmembrane region" description="Helical" evidence="9">
    <location>
        <begin position="327"/>
        <end position="351"/>
    </location>
</feature>
<feature type="active site" description="5-glutamyl coenzyme A thioester intermediate" evidence="8">
    <location>
        <position position="303"/>
    </location>
</feature>
<comment type="similarity">
    <text evidence="3 7">Belongs to the 3-oxoacid CoA-transferase family.</text>
</comment>
<dbReference type="Gene3D" id="3.40.1080.10">
    <property type="entry name" value="Glutaconate Coenzyme A-transferase"/>
    <property type="match status" value="3"/>
</dbReference>
<name>A0A673JLP6_9TELE</name>
<dbReference type="PIRSF" id="PIRSF000858">
    <property type="entry name" value="SCOT-t"/>
    <property type="match status" value="1"/>
</dbReference>
<reference evidence="10" key="1">
    <citation type="submission" date="2025-08" db="UniProtKB">
        <authorList>
            <consortium name="Ensembl"/>
        </authorList>
    </citation>
    <scope>IDENTIFICATION</scope>
</reference>
<dbReference type="NCBIfam" id="TIGR02429">
    <property type="entry name" value="pcaI_scoA_fam"/>
    <property type="match status" value="1"/>
</dbReference>
<dbReference type="Proteomes" id="UP000472270">
    <property type="component" value="Unassembled WGS sequence"/>
</dbReference>
<evidence type="ECO:0000313" key="11">
    <source>
        <dbReference type="Proteomes" id="UP000472270"/>
    </source>
</evidence>
<evidence type="ECO:0000256" key="4">
    <source>
        <dbReference type="ARBA" id="ARBA00022679"/>
    </source>
</evidence>
<keyword evidence="9" id="KW-1133">Transmembrane helix</keyword>
<dbReference type="GO" id="GO:0005739">
    <property type="term" value="C:mitochondrion"/>
    <property type="evidence" value="ECO:0007669"/>
    <property type="project" value="UniProtKB-SubCell"/>
</dbReference>
<evidence type="ECO:0000256" key="8">
    <source>
        <dbReference type="PIRSR" id="PIRSR000858-1"/>
    </source>
</evidence>
<proteinExistence type="inferred from homology"/>
<dbReference type="InterPro" id="IPR037171">
    <property type="entry name" value="NagB/RpiA_transferase-like"/>
</dbReference>